<protein>
    <submittedName>
        <fullName evidence="2">Uncharacterized protein</fullName>
    </submittedName>
</protein>
<sequence>MLLEWFEPTMIENITGQNVALFWPYVAMIPGILLGMLTNFILSELWVFRLAEA</sequence>
<proteinExistence type="predicted"/>
<accession>L8J9U7</accession>
<reference evidence="2 3" key="1">
    <citation type="submission" date="2012-12" db="EMBL/GenBank/DDBJ databases">
        <title>Genome Assembly of Photobacterium sp. AK15.</title>
        <authorList>
            <person name="Khatri I."/>
            <person name="Vaidya B."/>
            <person name="Srinivas T.N.R."/>
            <person name="Subramanian S."/>
            <person name="Pinnaka A."/>
        </authorList>
    </citation>
    <scope>NUCLEOTIDE SEQUENCE [LARGE SCALE GENOMIC DNA]</scope>
    <source>
        <strain evidence="2 3">AK15</strain>
    </source>
</reference>
<dbReference type="Proteomes" id="UP000011134">
    <property type="component" value="Unassembled WGS sequence"/>
</dbReference>
<name>L8J9U7_9GAMM</name>
<evidence type="ECO:0000313" key="2">
    <source>
        <dbReference type="EMBL" id="ELR65581.1"/>
    </source>
</evidence>
<dbReference type="PATRIC" id="fig|1056511.3.peg.2153"/>
<keyword evidence="1" id="KW-0812">Transmembrane</keyword>
<comment type="caution">
    <text evidence="2">The sequence shown here is derived from an EMBL/GenBank/DDBJ whole genome shotgun (WGS) entry which is preliminary data.</text>
</comment>
<keyword evidence="1" id="KW-0472">Membrane</keyword>
<keyword evidence="3" id="KW-1185">Reference proteome</keyword>
<dbReference type="AlphaFoldDB" id="L8J9U7"/>
<organism evidence="2 3">
    <name type="scientific">Photobacterium marinum</name>
    <dbReference type="NCBI Taxonomy" id="1056511"/>
    <lineage>
        <taxon>Bacteria</taxon>
        <taxon>Pseudomonadati</taxon>
        <taxon>Pseudomonadota</taxon>
        <taxon>Gammaproteobacteria</taxon>
        <taxon>Vibrionales</taxon>
        <taxon>Vibrionaceae</taxon>
        <taxon>Photobacterium</taxon>
    </lineage>
</organism>
<evidence type="ECO:0000313" key="3">
    <source>
        <dbReference type="Proteomes" id="UP000011134"/>
    </source>
</evidence>
<gene>
    <name evidence="2" type="ORF">C942_00664</name>
</gene>
<keyword evidence="1" id="KW-1133">Transmembrane helix</keyword>
<evidence type="ECO:0000256" key="1">
    <source>
        <dbReference type="SAM" id="Phobius"/>
    </source>
</evidence>
<feature type="transmembrane region" description="Helical" evidence="1">
    <location>
        <begin position="20"/>
        <end position="42"/>
    </location>
</feature>
<dbReference type="EMBL" id="AMZO01000016">
    <property type="protein sequence ID" value="ELR65581.1"/>
    <property type="molecule type" value="Genomic_DNA"/>
</dbReference>